<protein>
    <recommendedName>
        <fullName evidence="4">Lipoprotein</fullName>
    </recommendedName>
</protein>
<dbReference type="Proteomes" id="UP000028411">
    <property type="component" value="Unassembled WGS sequence"/>
</dbReference>
<dbReference type="EMBL" id="JFHR01000095">
    <property type="protein sequence ID" value="KEQ51327.1"/>
    <property type="molecule type" value="Genomic_DNA"/>
</dbReference>
<feature type="signal peptide" evidence="1">
    <location>
        <begin position="1"/>
        <end position="23"/>
    </location>
</feature>
<organism evidence="2 3">
    <name type="scientific">Sphingobium chlorophenolicum</name>
    <dbReference type="NCBI Taxonomy" id="46429"/>
    <lineage>
        <taxon>Bacteria</taxon>
        <taxon>Pseudomonadati</taxon>
        <taxon>Pseudomonadota</taxon>
        <taxon>Alphaproteobacteria</taxon>
        <taxon>Sphingomonadales</taxon>
        <taxon>Sphingomonadaceae</taxon>
        <taxon>Sphingobium</taxon>
    </lineage>
</organism>
<evidence type="ECO:0000313" key="2">
    <source>
        <dbReference type="EMBL" id="KEQ51327.1"/>
    </source>
</evidence>
<dbReference type="RefSeq" id="WP_013846537.1">
    <property type="nucleotide sequence ID" value="NZ_JFHR01000095.1"/>
</dbReference>
<sequence>MRYAFGYAILCLLLGCLSPSAMAQEKSAVRQGFALDPNSTKILLFRPKVTAGSQSTAGMFEPNADWTQQARDNLDLALAEAQQRLGNEIVGSVDVVGQQAESLAEYQSLFGIVAQSVIEFQFFPGNRLPTKKRKDAAFDWTLGPGVSALAAHSGARYGLFIFTEDQFGSTGRKIFQVFAAMGGVGITSGQHKGFAGLVDLNSGDLLWLNADLQMGGDVRTMEGARRRVAQLLEDFPGSTVALAAAAQ</sequence>
<gene>
    <name evidence="2" type="ORF">BV95_04407</name>
</gene>
<reference evidence="2 3" key="1">
    <citation type="submission" date="2014-02" db="EMBL/GenBank/DDBJ databases">
        <title>Whole genome sequence of Sphingobium chlorophenolicum NBRC 16172.</title>
        <authorList>
            <person name="Gan H.M."/>
            <person name="Gan H.Y."/>
            <person name="Chew T.H."/>
            <person name="Savka M.A."/>
        </authorList>
    </citation>
    <scope>NUCLEOTIDE SEQUENCE [LARGE SCALE GENOMIC DNA]</scope>
    <source>
        <strain evidence="2 3">NBRC 16172</strain>
    </source>
</reference>
<dbReference type="eggNOG" id="ENOG50337R6">
    <property type="taxonomic scope" value="Bacteria"/>
</dbReference>
<dbReference type="PROSITE" id="PS51257">
    <property type="entry name" value="PROKAR_LIPOPROTEIN"/>
    <property type="match status" value="1"/>
</dbReference>
<dbReference type="OrthoDB" id="8900715at2"/>
<evidence type="ECO:0000256" key="1">
    <source>
        <dbReference type="SAM" id="SignalP"/>
    </source>
</evidence>
<evidence type="ECO:0000313" key="3">
    <source>
        <dbReference type="Proteomes" id="UP000028411"/>
    </source>
</evidence>
<evidence type="ECO:0008006" key="4">
    <source>
        <dbReference type="Google" id="ProtNLM"/>
    </source>
</evidence>
<keyword evidence="1" id="KW-0732">Signal</keyword>
<feature type="chain" id="PRO_5001763078" description="Lipoprotein" evidence="1">
    <location>
        <begin position="24"/>
        <end position="247"/>
    </location>
</feature>
<dbReference type="AlphaFoldDB" id="A0A081R804"/>
<dbReference type="PATRIC" id="fig|46429.4.peg.4393"/>
<comment type="caution">
    <text evidence="2">The sequence shown here is derived from an EMBL/GenBank/DDBJ whole genome shotgun (WGS) entry which is preliminary data.</text>
</comment>
<accession>A0A081R804</accession>
<proteinExistence type="predicted"/>
<name>A0A081R804_SPHCR</name>